<dbReference type="InterPro" id="IPR022754">
    <property type="entry name" value="DNA_pol_III_gamma-3"/>
</dbReference>
<comment type="caution">
    <text evidence="14">The sequence shown here is derived from an EMBL/GenBank/DDBJ whole genome shotgun (WGS) entry which is preliminary data.</text>
</comment>
<dbReference type="EMBL" id="BAABBX010000009">
    <property type="protein sequence ID" value="GAA4187327.1"/>
    <property type="molecule type" value="Genomic_DNA"/>
</dbReference>
<dbReference type="CDD" id="cd18137">
    <property type="entry name" value="HLD_clamp_pol_III_gamma_tau"/>
    <property type="match status" value="1"/>
</dbReference>
<dbReference type="Pfam" id="PF12169">
    <property type="entry name" value="DNA_pol3_gamma3"/>
    <property type="match status" value="1"/>
</dbReference>
<dbReference type="PANTHER" id="PTHR11669">
    <property type="entry name" value="REPLICATION FACTOR C / DNA POLYMERASE III GAMMA-TAU SUBUNIT"/>
    <property type="match status" value="1"/>
</dbReference>
<feature type="domain" description="AAA+ ATPase" evidence="13">
    <location>
        <begin position="36"/>
        <end position="180"/>
    </location>
</feature>
<evidence type="ECO:0000256" key="12">
    <source>
        <dbReference type="SAM" id="MobiDB-lite"/>
    </source>
</evidence>
<feature type="compositionally biased region" description="Low complexity" evidence="12">
    <location>
        <begin position="440"/>
        <end position="454"/>
    </location>
</feature>
<dbReference type="EC" id="2.7.7.7" evidence="2"/>
<dbReference type="InterPro" id="IPR050238">
    <property type="entry name" value="DNA_Rep/Repair_Clamp_Loader"/>
</dbReference>
<feature type="compositionally biased region" description="Pro residues" evidence="12">
    <location>
        <begin position="428"/>
        <end position="439"/>
    </location>
</feature>
<name>A0ABP8APZ3_9MICO</name>
<feature type="compositionally biased region" description="Pro residues" evidence="12">
    <location>
        <begin position="483"/>
        <end position="497"/>
    </location>
</feature>
<reference evidence="15" key="1">
    <citation type="journal article" date="2019" name="Int. J. Syst. Evol. Microbiol.">
        <title>The Global Catalogue of Microorganisms (GCM) 10K type strain sequencing project: providing services to taxonomists for standard genome sequencing and annotation.</title>
        <authorList>
            <consortium name="The Broad Institute Genomics Platform"/>
            <consortium name="The Broad Institute Genome Sequencing Center for Infectious Disease"/>
            <person name="Wu L."/>
            <person name="Ma J."/>
        </authorList>
    </citation>
    <scope>NUCLEOTIDE SEQUENCE [LARGE SCALE GENOMIC DNA]</scope>
    <source>
        <strain evidence="15">JCM 17593</strain>
    </source>
</reference>
<evidence type="ECO:0000256" key="5">
    <source>
        <dbReference type="ARBA" id="ARBA00022705"/>
    </source>
</evidence>
<keyword evidence="3" id="KW-0808">Transferase</keyword>
<dbReference type="Proteomes" id="UP001500213">
    <property type="component" value="Unassembled WGS sequence"/>
</dbReference>
<feature type="region of interest" description="Disordered" evidence="12">
    <location>
        <begin position="386"/>
        <end position="501"/>
    </location>
</feature>
<evidence type="ECO:0000313" key="15">
    <source>
        <dbReference type="Proteomes" id="UP001500213"/>
    </source>
</evidence>
<dbReference type="InterPro" id="IPR003593">
    <property type="entry name" value="AAA+_ATPase"/>
</dbReference>
<gene>
    <name evidence="14" type="ORF">GCM10022288_12160</name>
</gene>
<dbReference type="NCBIfam" id="TIGR02397">
    <property type="entry name" value="dnaX_nterm"/>
    <property type="match status" value="1"/>
</dbReference>
<evidence type="ECO:0000256" key="3">
    <source>
        <dbReference type="ARBA" id="ARBA00022679"/>
    </source>
</evidence>
<keyword evidence="7" id="KW-0547">Nucleotide-binding</keyword>
<keyword evidence="5" id="KW-0235">DNA replication</keyword>
<dbReference type="SUPFAM" id="SSF52540">
    <property type="entry name" value="P-loop containing nucleoside triphosphate hydrolases"/>
    <property type="match status" value="1"/>
</dbReference>
<evidence type="ECO:0000313" key="14">
    <source>
        <dbReference type="EMBL" id="GAA4187327.1"/>
    </source>
</evidence>
<dbReference type="InterPro" id="IPR045085">
    <property type="entry name" value="HLD_clamp_pol_III_gamma_tau"/>
</dbReference>
<keyword evidence="10" id="KW-0239">DNA-directed DNA polymerase</keyword>
<accession>A0ABP8APZ3</accession>
<evidence type="ECO:0000256" key="8">
    <source>
        <dbReference type="ARBA" id="ARBA00022833"/>
    </source>
</evidence>
<evidence type="ECO:0000256" key="9">
    <source>
        <dbReference type="ARBA" id="ARBA00022840"/>
    </source>
</evidence>
<dbReference type="Gene3D" id="1.10.8.60">
    <property type="match status" value="1"/>
</dbReference>
<evidence type="ECO:0000256" key="11">
    <source>
        <dbReference type="ARBA" id="ARBA00049244"/>
    </source>
</evidence>
<dbReference type="Gene3D" id="1.20.272.10">
    <property type="match status" value="1"/>
</dbReference>
<feature type="compositionally biased region" description="Low complexity" evidence="12">
    <location>
        <begin position="638"/>
        <end position="654"/>
    </location>
</feature>
<evidence type="ECO:0000256" key="7">
    <source>
        <dbReference type="ARBA" id="ARBA00022741"/>
    </source>
</evidence>
<feature type="compositionally biased region" description="Acidic residues" evidence="12">
    <location>
        <begin position="769"/>
        <end position="781"/>
    </location>
</feature>
<sequence length="860" mass="89488">MVTALYRRYRPETFAEMIGQSQVTEPLMTALRTNRVNHAYLFSGPRGCGKTTSARILARCLNCAEGPTDTPCGSCPSCIELGRGGQGSLDVVEIDAASHNGVDDARDIRERAVFAPARDRYKIFILDEAHMVTSAGFNALLKIVEEPPEHVKFIFATTEPEKVIGTIRSRTHHYPFRLVPPAMMLDYVQKLTDEEGMKVAPGVLPLVVRAGGGSPRDTLSLLDQLIAGSEGDEIGYERAVALLGYTHSALLDEVVEAMAARDSSTAFSAVDRVIQTGQDPRRFVEDLLERLRDLIIIAAAGPDRAAAVLRGTPADELERMGAEARTFGAAELSRIADIVNAALTEMSGATSPRLHLELMIARALVPSADEAGSLARVERLERRVGVTDAAPAPASDGQSVRPAASSDGRVARPAARIETPSSQETPASPAPTPAPPAPAAPAAAGGWATPGVTGVDEEPAAVSAAPEKGPDTAAERPTRPTGQPAPQPGASPVPAAPAQPGAPIGPVTLQLVKDAWPQILDAVKAVKMNAWLVVVTATVRKYENDVLTLTFPSENDIASFRPQPGATQNVSDVLREAIQKVLGVRVKFVAKTATDFAQSLKAEGFGVTAPAAPPTPAASQPAAPEAAVGSAPGARVEAPSASTAAPASRSAQSPAPSPAPAQPQASAQERPHAESQAPRLTVVSNPPQDSGPVTTWATVAIPGGGGAATAPQTAEAPAVHERPKLQAVPPLPKEEVRAEASAVSASVDDGWSPVAPAVDDEGWSTVAPSDDDAPSFEEDPDAGPVVSGTTAPSAPTPPRAENGLDTVAERATPPTERAAPRKGPSFAAAPSSQRYGEAVVREILNARFIEEQQLPENGGR</sequence>
<feature type="compositionally biased region" description="Polar residues" evidence="12">
    <location>
        <begin position="682"/>
        <end position="696"/>
    </location>
</feature>
<dbReference type="InterPro" id="IPR008921">
    <property type="entry name" value="DNA_pol3_clamp-load_cplx_C"/>
</dbReference>
<feature type="compositionally biased region" description="Low complexity" evidence="12">
    <location>
        <begin position="708"/>
        <end position="717"/>
    </location>
</feature>
<evidence type="ECO:0000256" key="6">
    <source>
        <dbReference type="ARBA" id="ARBA00022723"/>
    </source>
</evidence>
<dbReference type="Gene3D" id="3.40.50.300">
    <property type="entry name" value="P-loop containing nucleotide triphosphate hydrolases"/>
    <property type="match status" value="1"/>
</dbReference>
<evidence type="ECO:0000259" key="13">
    <source>
        <dbReference type="SMART" id="SM00382"/>
    </source>
</evidence>
<keyword evidence="8" id="KW-0862">Zinc</keyword>
<organism evidence="14 15">
    <name type="scientific">Gryllotalpicola kribbensis</name>
    <dbReference type="NCBI Taxonomy" id="993084"/>
    <lineage>
        <taxon>Bacteria</taxon>
        <taxon>Bacillati</taxon>
        <taxon>Actinomycetota</taxon>
        <taxon>Actinomycetes</taxon>
        <taxon>Micrococcales</taxon>
        <taxon>Microbacteriaceae</taxon>
        <taxon>Gryllotalpicola</taxon>
    </lineage>
</organism>
<keyword evidence="4" id="KW-0548">Nucleotidyltransferase</keyword>
<keyword evidence="15" id="KW-1185">Reference proteome</keyword>
<dbReference type="PANTHER" id="PTHR11669:SF0">
    <property type="entry name" value="PROTEIN STICHEL-LIKE 2"/>
    <property type="match status" value="1"/>
</dbReference>
<evidence type="ECO:0000256" key="1">
    <source>
        <dbReference type="ARBA" id="ARBA00006360"/>
    </source>
</evidence>
<dbReference type="Pfam" id="PF22608">
    <property type="entry name" value="DNAX_ATPase_lid"/>
    <property type="match status" value="1"/>
</dbReference>
<keyword evidence="6" id="KW-0479">Metal-binding</keyword>
<dbReference type="CDD" id="cd00009">
    <property type="entry name" value="AAA"/>
    <property type="match status" value="1"/>
</dbReference>
<comment type="similarity">
    <text evidence="1">Belongs to the DnaX/STICHEL family.</text>
</comment>
<evidence type="ECO:0000256" key="10">
    <source>
        <dbReference type="ARBA" id="ARBA00022932"/>
    </source>
</evidence>
<dbReference type="SUPFAM" id="SSF48019">
    <property type="entry name" value="post-AAA+ oligomerization domain-like"/>
    <property type="match status" value="1"/>
</dbReference>
<dbReference type="InterPro" id="IPR027417">
    <property type="entry name" value="P-loop_NTPase"/>
</dbReference>
<feature type="compositionally biased region" description="Basic and acidic residues" evidence="12">
    <location>
        <begin position="468"/>
        <end position="478"/>
    </location>
</feature>
<dbReference type="SMART" id="SM00382">
    <property type="entry name" value="AAA"/>
    <property type="match status" value="1"/>
</dbReference>
<feature type="region of interest" description="Disordered" evidence="12">
    <location>
        <begin position="611"/>
        <end position="835"/>
    </location>
</feature>
<proteinExistence type="inferred from homology"/>
<dbReference type="RefSeq" id="WP_344774892.1">
    <property type="nucleotide sequence ID" value="NZ_BAABBX010000009.1"/>
</dbReference>
<dbReference type="InterPro" id="IPR012763">
    <property type="entry name" value="DNA_pol_III_sug/sutau_N"/>
</dbReference>
<evidence type="ECO:0000256" key="4">
    <source>
        <dbReference type="ARBA" id="ARBA00022695"/>
    </source>
</evidence>
<dbReference type="Pfam" id="PF13177">
    <property type="entry name" value="DNA_pol3_delta2"/>
    <property type="match status" value="1"/>
</dbReference>
<feature type="compositionally biased region" description="Low complexity" evidence="12">
    <location>
        <begin position="617"/>
        <end position="627"/>
    </location>
</feature>
<keyword evidence="9" id="KW-0067">ATP-binding</keyword>
<evidence type="ECO:0000256" key="2">
    <source>
        <dbReference type="ARBA" id="ARBA00012417"/>
    </source>
</evidence>
<dbReference type="NCBIfam" id="NF005846">
    <property type="entry name" value="PRK07764.1-6"/>
    <property type="match status" value="1"/>
</dbReference>
<protein>
    <recommendedName>
        <fullName evidence="2">DNA-directed DNA polymerase</fullName>
        <ecNumber evidence="2">2.7.7.7</ecNumber>
    </recommendedName>
</protein>
<comment type="catalytic activity">
    <reaction evidence="11">
        <text>DNA(n) + a 2'-deoxyribonucleoside 5'-triphosphate = DNA(n+1) + diphosphate</text>
        <dbReference type="Rhea" id="RHEA:22508"/>
        <dbReference type="Rhea" id="RHEA-COMP:17339"/>
        <dbReference type="Rhea" id="RHEA-COMP:17340"/>
        <dbReference type="ChEBI" id="CHEBI:33019"/>
        <dbReference type="ChEBI" id="CHEBI:61560"/>
        <dbReference type="ChEBI" id="CHEBI:173112"/>
        <dbReference type="EC" id="2.7.7.7"/>
    </reaction>
</comment>